<reference evidence="2" key="1">
    <citation type="submission" date="2017-02" db="EMBL/GenBank/DDBJ databases">
        <authorList>
            <person name="Varghese N."/>
            <person name="Submissions S."/>
        </authorList>
    </citation>
    <scope>NUCLEOTIDE SEQUENCE [LARGE SCALE GENOMIC DNA]</scope>
    <source>
        <strain evidence="2">DSM 22270</strain>
    </source>
</reference>
<protein>
    <submittedName>
        <fullName evidence="1">Uncharacterized protein</fullName>
    </submittedName>
</protein>
<keyword evidence="2" id="KW-1185">Reference proteome</keyword>
<dbReference type="Proteomes" id="UP000190897">
    <property type="component" value="Unassembled WGS sequence"/>
</dbReference>
<gene>
    <name evidence="1" type="ORF">SAMN05660293_00714</name>
</gene>
<proteinExistence type="predicted"/>
<accession>A0A1T5BYC4</accession>
<evidence type="ECO:0000313" key="2">
    <source>
        <dbReference type="Proteomes" id="UP000190897"/>
    </source>
</evidence>
<evidence type="ECO:0000313" key="1">
    <source>
        <dbReference type="EMBL" id="SKB52151.1"/>
    </source>
</evidence>
<organism evidence="1 2">
    <name type="scientific">Dyadobacter psychrophilus</name>
    <dbReference type="NCBI Taxonomy" id="651661"/>
    <lineage>
        <taxon>Bacteria</taxon>
        <taxon>Pseudomonadati</taxon>
        <taxon>Bacteroidota</taxon>
        <taxon>Cytophagia</taxon>
        <taxon>Cytophagales</taxon>
        <taxon>Spirosomataceae</taxon>
        <taxon>Dyadobacter</taxon>
    </lineage>
</organism>
<dbReference type="RefSeq" id="WP_082213269.1">
    <property type="nucleotide sequence ID" value="NZ_FUZA01000001.1"/>
</dbReference>
<sequence length="280" mass="31143">MGKFYIGLFVFLFLNLLACTNKSALTQIIDAVPVNKVLPDDYTNRLLFKNTSIVREDLASFVGSIVYVDTAGNAQIVYPPSLLRASGRPATTVPLSDQVVYESKLTSDWEADVKLALLKQLFSSELNSSGKRGYSVIIQDIASTKISQDSLKWDKVFDIALNVPKPSDTKCRCLIMNSILTNINYKQFTEIDNKLKIGVGEVFAADGVKYNSQNSLNSKDYRLSYWCYDIDKALKYTKTKNAFDGNDDKSKLESISYLKSLSTDALIKTVLSSSVVNSLK</sequence>
<dbReference type="EMBL" id="FUZA01000001">
    <property type="protein sequence ID" value="SKB52151.1"/>
    <property type="molecule type" value="Genomic_DNA"/>
</dbReference>
<dbReference type="AlphaFoldDB" id="A0A1T5BYC4"/>
<name>A0A1T5BYC4_9BACT</name>